<accession>A0A327VXN6</accession>
<evidence type="ECO:0000313" key="1">
    <source>
        <dbReference type="EMBL" id="RAJ80262.1"/>
    </source>
</evidence>
<name>A0A327VXN6_9BACT</name>
<keyword evidence="2" id="KW-1185">Reference proteome</keyword>
<dbReference type="Gene3D" id="2.180.10.10">
    <property type="entry name" value="RHS repeat-associated core"/>
    <property type="match status" value="1"/>
</dbReference>
<comment type="caution">
    <text evidence="1">The sequence shown here is derived from an EMBL/GenBank/DDBJ whole genome shotgun (WGS) entry which is preliminary data.</text>
</comment>
<organism evidence="1 2">
    <name type="scientific">Chitinophaga dinghuensis</name>
    <dbReference type="NCBI Taxonomy" id="1539050"/>
    <lineage>
        <taxon>Bacteria</taxon>
        <taxon>Pseudomonadati</taxon>
        <taxon>Bacteroidota</taxon>
        <taxon>Chitinophagia</taxon>
        <taxon>Chitinophagales</taxon>
        <taxon>Chitinophagaceae</taxon>
        <taxon>Chitinophaga</taxon>
    </lineage>
</organism>
<protein>
    <recommendedName>
        <fullName evidence="3">YD repeat-containing protein</fullName>
    </recommendedName>
</protein>
<dbReference type="EMBL" id="QLMA01000005">
    <property type="protein sequence ID" value="RAJ80262.1"/>
    <property type="molecule type" value="Genomic_DNA"/>
</dbReference>
<proteinExistence type="predicted"/>
<reference evidence="1 2" key="1">
    <citation type="submission" date="2018-06" db="EMBL/GenBank/DDBJ databases">
        <title>Genomic Encyclopedia of Archaeal and Bacterial Type Strains, Phase II (KMG-II): from individual species to whole genera.</title>
        <authorList>
            <person name="Goeker M."/>
        </authorList>
    </citation>
    <scope>NUCLEOTIDE SEQUENCE [LARGE SCALE GENOMIC DNA]</scope>
    <source>
        <strain evidence="1 2">DSM 29821</strain>
    </source>
</reference>
<evidence type="ECO:0000313" key="2">
    <source>
        <dbReference type="Proteomes" id="UP000249819"/>
    </source>
</evidence>
<evidence type="ECO:0008006" key="3">
    <source>
        <dbReference type="Google" id="ProtNLM"/>
    </source>
</evidence>
<dbReference type="Proteomes" id="UP000249819">
    <property type="component" value="Unassembled WGS sequence"/>
</dbReference>
<dbReference type="AlphaFoldDB" id="A0A327VXN6"/>
<gene>
    <name evidence="1" type="ORF">CLV59_105370</name>
</gene>
<sequence>MYLCLVLAACKTDKGHDRKLEIATQIVNNDFICHFSVKTPPGHPSRISEIIYNEYPGTNRPNDTVKREYLFGQDLLTQVNVQQSGSNYTILFRYDSLGRLTSLDNISKQVSYNKDTFTYDHSGYREGKFNYISGKLDEITTYIFYPSSDSIAIMSSPDSKEKLYFSESGDSVIVTRKWQDQGILLSHKIETYNKQNLLTSVTFLQDGKVDRRILYTYDTHGNGLSRVDKDDNNSVGGNGIMAVSKPSTYSTSYEYDSLGNWTKKLEREESGSWKAVTERQITYGK</sequence>